<keyword evidence="3" id="KW-1185">Reference proteome</keyword>
<comment type="caution">
    <text evidence="2">The sequence shown here is derived from an EMBL/GenBank/DDBJ whole genome shotgun (WGS) entry which is preliminary data.</text>
</comment>
<proteinExistence type="predicted"/>
<organism evidence="2 3">
    <name type="scientific">Paenibacillus glycanilyticus</name>
    <dbReference type="NCBI Taxonomy" id="126569"/>
    <lineage>
        <taxon>Bacteria</taxon>
        <taxon>Bacillati</taxon>
        <taxon>Bacillota</taxon>
        <taxon>Bacilli</taxon>
        <taxon>Bacillales</taxon>
        <taxon>Paenibacillaceae</taxon>
        <taxon>Paenibacillus</taxon>
    </lineage>
</organism>
<dbReference type="EMBL" id="BTCL01000007">
    <property type="protein sequence ID" value="GMK45295.1"/>
    <property type="molecule type" value="Genomic_DNA"/>
</dbReference>
<dbReference type="RefSeq" id="WP_317980067.1">
    <property type="nucleotide sequence ID" value="NZ_BTCL01000007.1"/>
</dbReference>
<evidence type="ECO:0000256" key="1">
    <source>
        <dbReference type="SAM" id="MobiDB-lite"/>
    </source>
</evidence>
<sequence length="144" mass="14915">MFNCIGKVIIVNNSGIIHFGFAKQIAPESIQVGNGNGSTTSEADLEETGRETENQANGEDSNSSDSSTNGNSGNKGNKGKVTNGRSKGISKSKGSNKSTSKSKPTGKTTAAKKTSAPAMTSLPNLPFGNIGKNHPLLKLMKGFK</sequence>
<feature type="compositionally biased region" description="Low complexity" evidence="1">
    <location>
        <begin position="57"/>
        <end position="121"/>
    </location>
</feature>
<feature type="compositionally biased region" description="Polar residues" evidence="1">
    <location>
        <begin position="31"/>
        <end position="42"/>
    </location>
</feature>
<accession>A0ABQ6NL69</accession>
<dbReference type="Proteomes" id="UP001285921">
    <property type="component" value="Unassembled WGS sequence"/>
</dbReference>
<feature type="region of interest" description="Disordered" evidence="1">
    <location>
        <begin position="30"/>
        <end position="144"/>
    </location>
</feature>
<reference evidence="2 3" key="1">
    <citation type="submission" date="2023-05" db="EMBL/GenBank/DDBJ databases">
        <title>Draft genome of Paenibacillus sp. CCS26.</title>
        <authorList>
            <person name="Akita H."/>
            <person name="Shinto Y."/>
            <person name="Kimura Z."/>
        </authorList>
    </citation>
    <scope>NUCLEOTIDE SEQUENCE [LARGE SCALE GENOMIC DNA]</scope>
    <source>
        <strain evidence="2 3">CCS26</strain>
    </source>
</reference>
<evidence type="ECO:0000313" key="2">
    <source>
        <dbReference type="EMBL" id="GMK45295.1"/>
    </source>
</evidence>
<evidence type="ECO:0000313" key="3">
    <source>
        <dbReference type="Proteomes" id="UP001285921"/>
    </source>
</evidence>
<gene>
    <name evidence="2" type="ORF">PghCCS26_24230</name>
</gene>
<name>A0ABQ6NL69_9BACL</name>
<protein>
    <submittedName>
        <fullName evidence="2">Uncharacterized protein</fullName>
    </submittedName>
</protein>